<name>A0ABR8YVU2_9CLOT</name>
<gene>
    <name evidence="3" type="ORF">H9637_15430</name>
</gene>
<feature type="non-terminal residue" evidence="3">
    <location>
        <position position="1"/>
    </location>
</feature>
<proteinExistence type="predicted"/>
<evidence type="ECO:0000256" key="1">
    <source>
        <dbReference type="SAM" id="MobiDB-lite"/>
    </source>
</evidence>
<keyword evidence="4" id="KW-1185">Reference proteome</keyword>
<evidence type="ECO:0000313" key="3">
    <source>
        <dbReference type="EMBL" id="MBD8048411.1"/>
    </source>
</evidence>
<dbReference type="InterPro" id="IPR041415">
    <property type="entry name" value="BclA_C"/>
</dbReference>
<protein>
    <submittedName>
        <fullName evidence="3">Collagen-like protein</fullName>
    </submittedName>
</protein>
<accession>A0ABR8YVU2</accession>
<feature type="region of interest" description="Disordered" evidence="1">
    <location>
        <begin position="1"/>
        <end position="40"/>
    </location>
</feature>
<dbReference type="InterPro" id="IPR008983">
    <property type="entry name" value="Tumour_necrosis_fac-like_dom"/>
</dbReference>
<evidence type="ECO:0000259" key="2">
    <source>
        <dbReference type="Pfam" id="PF18573"/>
    </source>
</evidence>
<dbReference type="Gene3D" id="2.60.120.40">
    <property type="match status" value="1"/>
</dbReference>
<dbReference type="Proteomes" id="UP000627166">
    <property type="component" value="Unassembled WGS sequence"/>
</dbReference>
<sequence length="183" mass="18229">PTGPTGEIGPTGPTGEIGPTGPTGEMGPTGPTGPTGEIGPANGLNSFGYVYNTGDQAINIALLQPPQPIDFNNTGPLSAGITHPTADTINVTNAGEYEINFVVYFTATLALAGTFQIQINGTAVPGGVFTETLSTGLQVYTGSVIATVPANANIQLAFGAAVALGITITGANVSATLSVKQLD</sequence>
<dbReference type="EMBL" id="JACSQB010000138">
    <property type="protein sequence ID" value="MBD8048411.1"/>
    <property type="molecule type" value="Genomic_DNA"/>
</dbReference>
<organism evidence="3 4">
    <name type="scientific">Clostridium faecium</name>
    <dbReference type="NCBI Taxonomy" id="2762223"/>
    <lineage>
        <taxon>Bacteria</taxon>
        <taxon>Bacillati</taxon>
        <taxon>Bacillota</taxon>
        <taxon>Clostridia</taxon>
        <taxon>Eubacteriales</taxon>
        <taxon>Clostridiaceae</taxon>
        <taxon>Clostridium</taxon>
    </lineage>
</organism>
<feature type="domain" description="BclA C-terminal" evidence="2">
    <location>
        <begin position="49"/>
        <end position="182"/>
    </location>
</feature>
<dbReference type="Pfam" id="PF18573">
    <property type="entry name" value="BclA_C"/>
    <property type="match status" value="1"/>
</dbReference>
<comment type="caution">
    <text evidence="3">The sequence shown here is derived from an EMBL/GenBank/DDBJ whole genome shotgun (WGS) entry which is preliminary data.</text>
</comment>
<reference evidence="3 4" key="1">
    <citation type="submission" date="2020-08" db="EMBL/GenBank/DDBJ databases">
        <title>A Genomic Blueprint of the Chicken Gut Microbiome.</title>
        <authorList>
            <person name="Gilroy R."/>
            <person name="Ravi A."/>
            <person name="Getino M."/>
            <person name="Pursley I."/>
            <person name="Horton D.L."/>
            <person name="Alikhan N.-F."/>
            <person name="Baker D."/>
            <person name="Gharbi K."/>
            <person name="Hall N."/>
            <person name="Watson M."/>
            <person name="Adriaenssens E.M."/>
            <person name="Foster-Nyarko E."/>
            <person name="Jarju S."/>
            <person name="Secka A."/>
            <person name="Antonio M."/>
            <person name="Oren A."/>
            <person name="Chaudhuri R."/>
            <person name="La Ragione R.M."/>
            <person name="Hildebrand F."/>
            <person name="Pallen M.J."/>
        </authorList>
    </citation>
    <scope>NUCLEOTIDE SEQUENCE [LARGE SCALE GENOMIC DNA]</scope>
    <source>
        <strain evidence="3 4">N37</strain>
    </source>
</reference>
<evidence type="ECO:0000313" key="4">
    <source>
        <dbReference type="Proteomes" id="UP000627166"/>
    </source>
</evidence>